<evidence type="ECO:0000256" key="2">
    <source>
        <dbReference type="ARBA" id="ARBA00004123"/>
    </source>
</evidence>
<evidence type="ECO:0000256" key="1">
    <source>
        <dbReference type="ARBA" id="ARBA00001968"/>
    </source>
</evidence>
<accession>A0ABN8S048</accession>
<dbReference type="EMBL" id="CALNXK010000345">
    <property type="protein sequence ID" value="CAH3183167.1"/>
    <property type="molecule type" value="Genomic_DNA"/>
</dbReference>
<keyword evidence="5" id="KW-0479">Metal-binding</keyword>
<name>A0ABN8S048_9CNID</name>
<protein>
    <recommendedName>
        <fullName evidence="8">DDE Tnp4 domain-containing protein</fullName>
    </recommendedName>
</protein>
<dbReference type="InterPro" id="IPR045249">
    <property type="entry name" value="HARBI1-like"/>
</dbReference>
<dbReference type="PANTHER" id="PTHR22930:SF85">
    <property type="entry name" value="GH03217P-RELATED"/>
    <property type="match status" value="1"/>
</dbReference>
<evidence type="ECO:0000256" key="6">
    <source>
        <dbReference type="ARBA" id="ARBA00022801"/>
    </source>
</evidence>
<keyword evidence="6" id="KW-0378">Hydrolase</keyword>
<evidence type="ECO:0000313" key="9">
    <source>
        <dbReference type="EMBL" id="CAH3183167.1"/>
    </source>
</evidence>
<keyword evidence="7" id="KW-0539">Nucleus</keyword>
<evidence type="ECO:0000256" key="7">
    <source>
        <dbReference type="ARBA" id="ARBA00023242"/>
    </source>
</evidence>
<feature type="domain" description="DDE Tnp4" evidence="8">
    <location>
        <begin position="100"/>
        <end position="150"/>
    </location>
</feature>
<evidence type="ECO:0000313" key="10">
    <source>
        <dbReference type="Proteomes" id="UP001159405"/>
    </source>
</evidence>
<comment type="caution">
    <text evidence="9">The sequence shown here is derived from an EMBL/GenBank/DDBJ whole genome shotgun (WGS) entry which is preliminary data.</text>
</comment>
<comment type="cofactor">
    <cofactor evidence="1">
        <name>a divalent metal cation</name>
        <dbReference type="ChEBI" id="CHEBI:60240"/>
    </cofactor>
</comment>
<evidence type="ECO:0000256" key="3">
    <source>
        <dbReference type="ARBA" id="ARBA00006958"/>
    </source>
</evidence>
<dbReference type="PANTHER" id="PTHR22930">
    <property type="match status" value="1"/>
</dbReference>
<dbReference type="Proteomes" id="UP001159405">
    <property type="component" value="Unassembled WGS sequence"/>
</dbReference>
<proteinExistence type="inferred from homology"/>
<keyword evidence="4" id="KW-0540">Nuclease</keyword>
<dbReference type="Pfam" id="PF13359">
    <property type="entry name" value="DDE_Tnp_4"/>
    <property type="match status" value="1"/>
</dbReference>
<organism evidence="9 10">
    <name type="scientific">Porites lobata</name>
    <dbReference type="NCBI Taxonomy" id="104759"/>
    <lineage>
        <taxon>Eukaryota</taxon>
        <taxon>Metazoa</taxon>
        <taxon>Cnidaria</taxon>
        <taxon>Anthozoa</taxon>
        <taxon>Hexacorallia</taxon>
        <taxon>Scleractinia</taxon>
        <taxon>Fungiina</taxon>
        <taxon>Poritidae</taxon>
        <taxon>Porites</taxon>
    </lineage>
</organism>
<comment type="similarity">
    <text evidence="3">Belongs to the HARBI1 family.</text>
</comment>
<gene>
    <name evidence="9" type="ORF">PLOB_00028094</name>
</gene>
<dbReference type="InterPro" id="IPR027806">
    <property type="entry name" value="HARBI1_dom"/>
</dbReference>
<evidence type="ECO:0000256" key="4">
    <source>
        <dbReference type="ARBA" id="ARBA00022722"/>
    </source>
</evidence>
<evidence type="ECO:0000256" key="5">
    <source>
        <dbReference type="ARBA" id="ARBA00022723"/>
    </source>
</evidence>
<comment type="subcellular location">
    <subcellularLocation>
        <location evidence="2">Nucleus</location>
    </subcellularLocation>
</comment>
<sequence length="154" mass="17451">MRPCESNLQKQDTRFRVPVSVEERVGLALWRLATGNSYRSCGLQFGLGKSTAKIICSEFEQAVFDLKDRLVTFPLTNEEIGEKIEEFEELYGIPQIVGAIDGCHIEINAPPQNHEDYFNRKQHYSVNLQAIVDAKLKVIHATARYPGSIHGLEF</sequence>
<reference evidence="9 10" key="1">
    <citation type="submission" date="2022-05" db="EMBL/GenBank/DDBJ databases">
        <authorList>
            <consortium name="Genoscope - CEA"/>
            <person name="William W."/>
        </authorList>
    </citation>
    <scope>NUCLEOTIDE SEQUENCE [LARGE SCALE GENOMIC DNA]</scope>
</reference>
<evidence type="ECO:0000259" key="8">
    <source>
        <dbReference type="Pfam" id="PF13359"/>
    </source>
</evidence>
<keyword evidence="10" id="KW-1185">Reference proteome</keyword>